<dbReference type="GO" id="GO:0006865">
    <property type="term" value="P:amino acid transport"/>
    <property type="evidence" value="ECO:0007669"/>
    <property type="project" value="TreeGrafter"/>
</dbReference>
<accession>A0A6J8BIY8</accession>
<feature type="transmembrane region" description="Helical" evidence="9">
    <location>
        <begin position="145"/>
        <end position="164"/>
    </location>
</feature>
<sequence>MAKKKKQNNETMKGQVNKGMDTSSVFTIESSASNWRESRETLTTDTHTPVQMSRRNSFSSAMESGSIFSGSIGSVPSKASAALSTDALLLKQKTSSEDIEGEFTERESWDNKVQYLLAVVGFAVGLGNVWRFPYLAQKNGGGAFLIPYVIMLAIEGIPLFYLELAVGQRLRKGAIGAWNEVSPFLGGIGIACCFVSFWVALYYNTIIAWCLYYLVLSFRATLPWASCPDPVPKECNMSSPTTYFWYRKTLDISSSVEATGNLNWWILVSLFVAWLIVFLCMIKGIASSGKVVYVTATFPYLVLIIFFFRGVTLEGFQHGLEYFFVPDVSFKANNSYNECLATRNSQLISLFNTTNLTVPKAGTLTTFTVFEPSLQRWIQKLGIMPELPVCDLQAELQKSGSGTGLAFIAFTEAINQFPAAPFWSILFFLMLLTLGLDSMFGTLEGVVTSIMDMNLISNLRKDVLAGNKVFLLIAQKESLSTDFIVNQQDSMLPNVVEGGSHGEY</sequence>
<keyword evidence="6" id="KW-0479">Metal-binding</keyword>
<feature type="binding site" evidence="6">
    <location>
        <position position="437"/>
    </location>
    <ligand>
        <name>Na(+)</name>
        <dbReference type="ChEBI" id="CHEBI:29101"/>
        <label>1</label>
    </ligand>
</feature>
<keyword evidence="3 7" id="KW-0812">Transmembrane</keyword>
<keyword evidence="11" id="KW-1185">Reference proteome</keyword>
<gene>
    <name evidence="10" type="ORF">MCOR_18626</name>
</gene>
<name>A0A6J8BIY8_MYTCO</name>
<keyword evidence="4 9" id="KW-1133">Transmembrane helix</keyword>
<reference evidence="10 11" key="1">
    <citation type="submission" date="2020-06" db="EMBL/GenBank/DDBJ databases">
        <authorList>
            <person name="Li R."/>
            <person name="Bekaert M."/>
        </authorList>
    </citation>
    <scope>NUCLEOTIDE SEQUENCE [LARGE SCALE GENOMIC DNA]</scope>
    <source>
        <strain evidence="11">wild</strain>
    </source>
</reference>
<dbReference type="Pfam" id="PF00209">
    <property type="entry name" value="SNF"/>
    <property type="match status" value="2"/>
</dbReference>
<comment type="subcellular location">
    <subcellularLocation>
        <location evidence="1">Membrane</location>
        <topology evidence="1">Multi-pass membrane protein</topology>
    </subcellularLocation>
</comment>
<evidence type="ECO:0000256" key="8">
    <source>
        <dbReference type="SAM" id="MobiDB-lite"/>
    </source>
</evidence>
<dbReference type="SUPFAM" id="SSF161070">
    <property type="entry name" value="SNF-like"/>
    <property type="match status" value="1"/>
</dbReference>
<dbReference type="AlphaFoldDB" id="A0A6J8BIY8"/>
<feature type="compositionally biased region" description="Polar residues" evidence="8">
    <location>
        <begin position="9"/>
        <end position="22"/>
    </location>
</feature>
<feature type="transmembrane region" description="Helical" evidence="9">
    <location>
        <begin position="291"/>
        <end position="311"/>
    </location>
</feature>
<feature type="binding site" evidence="6">
    <location>
        <position position="434"/>
    </location>
    <ligand>
        <name>Na(+)</name>
        <dbReference type="ChEBI" id="CHEBI:29101"/>
        <label>1</label>
    </ligand>
</feature>
<protein>
    <recommendedName>
        <fullName evidence="7">Transporter</fullName>
    </recommendedName>
</protein>
<evidence type="ECO:0000313" key="10">
    <source>
        <dbReference type="EMBL" id="CAC5382834.1"/>
    </source>
</evidence>
<evidence type="ECO:0000256" key="1">
    <source>
        <dbReference type="ARBA" id="ARBA00004141"/>
    </source>
</evidence>
<feature type="binding site" evidence="6">
    <location>
        <position position="123"/>
    </location>
    <ligand>
        <name>Na(+)</name>
        <dbReference type="ChEBI" id="CHEBI:29101"/>
        <label>1</label>
    </ligand>
</feature>
<dbReference type="EMBL" id="CACVKT020003265">
    <property type="protein sequence ID" value="CAC5382834.1"/>
    <property type="molecule type" value="Genomic_DNA"/>
</dbReference>
<evidence type="ECO:0000256" key="5">
    <source>
        <dbReference type="ARBA" id="ARBA00023136"/>
    </source>
</evidence>
<feature type="region of interest" description="Disordered" evidence="8">
    <location>
        <begin position="1"/>
        <end position="22"/>
    </location>
</feature>
<dbReference type="GO" id="GO:0015293">
    <property type="term" value="F:symporter activity"/>
    <property type="evidence" value="ECO:0007669"/>
    <property type="project" value="UniProtKB-KW"/>
</dbReference>
<evidence type="ECO:0000256" key="7">
    <source>
        <dbReference type="RuleBase" id="RU003732"/>
    </source>
</evidence>
<evidence type="ECO:0000256" key="3">
    <source>
        <dbReference type="ARBA" id="ARBA00022692"/>
    </source>
</evidence>
<keyword evidence="6" id="KW-0915">Sodium</keyword>
<feature type="transmembrane region" description="Helical" evidence="9">
    <location>
        <begin position="262"/>
        <end position="282"/>
    </location>
</feature>
<proteinExistence type="inferred from homology"/>
<dbReference type="PANTHER" id="PTHR11616:SF182">
    <property type="entry name" value="TRANSPORTER"/>
    <property type="match status" value="1"/>
</dbReference>
<evidence type="ECO:0000256" key="9">
    <source>
        <dbReference type="SAM" id="Phobius"/>
    </source>
</evidence>
<dbReference type="GO" id="GO:0046872">
    <property type="term" value="F:metal ion binding"/>
    <property type="evidence" value="ECO:0007669"/>
    <property type="project" value="UniProtKB-KW"/>
</dbReference>
<feature type="binding site" evidence="6">
    <location>
        <position position="438"/>
    </location>
    <ligand>
        <name>Na(+)</name>
        <dbReference type="ChEBI" id="CHEBI:29101"/>
        <label>1</label>
    </ligand>
</feature>
<feature type="transmembrane region" description="Helical" evidence="9">
    <location>
        <begin position="422"/>
        <end position="443"/>
    </location>
</feature>
<feature type="binding site" evidence="6">
    <location>
        <position position="121"/>
    </location>
    <ligand>
        <name>Na(+)</name>
        <dbReference type="ChEBI" id="CHEBI:29101"/>
        <label>1</label>
    </ligand>
</feature>
<dbReference type="PROSITE" id="PS50267">
    <property type="entry name" value="NA_NEUROTRAN_SYMP_3"/>
    <property type="match status" value="1"/>
</dbReference>
<feature type="binding site" evidence="6">
    <location>
        <position position="124"/>
    </location>
    <ligand>
        <name>Na(+)</name>
        <dbReference type="ChEBI" id="CHEBI:29101"/>
        <label>1</label>
    </ligand>
</feature>
<feature type="binding site" evidence="6">
    <location>
        <position position="128"/>
    </location>
    <ligand>
        <name>Na(+)</name>
        <dbReference type="ChEBI" id="CHEBI:29101"/>
        <label>1</label>
    </ligand>
</feature>
<dbReference type="PRINTS" id="PR00176">
    <property type="entry name" value="NANEUSMPORT"/>
</dbReference>
<dbReference type="GO" id="GO:0035725">
    <property type="term" value="P:sodium ion transmembrane transport"/>
    <property type="evidence" value="ECO:0007669"/>
    <property type="project" value="TreeGrafter"/>
</dbReference>
<dbReference type="InterPro" id="IPR000175">
    <property type="entry name" value="Na/ntran_symport"/>
</dbReference>
<dbReference type="PROSITE" id="PS00610">
    <property type="entry name" value="NA_NEUROTRAN_SYMP_1"/>
    <property type="match status" value="1"/>
</dbReference>
<evidence type="ECO:0000256" key="2">
    <source>
        <dbReference type="ARBA" id="ARBA00022448"/>
    </source>
</evidence>
<feature type="transmembrane region" description="Helical" evidence="9">
    <location>
        <begin position="184"/>
        <end position="214"/>
    </location>
</feature>
<evidence type="ECO:0000313" key="11">
    <source>
        <dbReference type="Proteomes" id="UP000507470"/>
    </source>
</evidence>
<dbReference type="Proteomes" id="UP000507470">
    <property type="component" value="Unassembled WGS sequence"/>
</dbReference>
<feature type="transmembrane region" description="Helical" evidence="9">
    <location>
        <begin position="115"/>
        <end position="133"/>
    </location>
</feature>
<dbReference type="GO" id="GO:0005886">
    <property type="term" value="C:plasma membrane"/>
    <property type="evidence" value="ECO:0007669"/>
    <property type="project" value="TreeGrafter"/>
</dbReference>
<comment type="similarity">
    <text evidence="7">Belongs to the sodium:neurotransmitter symporter (SNF) (TC 2.A.22) family.</text>
</comment>
<dbReference type="PANTHER" id="PTHR11616">
    <property type="entry name" value="SODIUM/CHLORIDE DEPENDENT TRANSPORTER"/>
    <property type="match status" value="1"/>
</dbReference>
<keyword evidence="2 7" id="KW-0813">Transport</keyword>
<keyword evidence="7" id="KW-0769">Symport</keyword>
<evidence type="ECO:0000256" key="4">
    <source>
        <dbReference type="ARBA" id="ARBA00022989"/>
    </source>
</evidence>
<keyword evidence="5 9" id="KW-0472">Membrane</keyword>
<dbReference type="OrthoDB" id="6581954at2759"/>
<organism evidence="10 11">
    <name type="scientific">Mytilus coruscus</name>
    <name type="common">Sea mussel</name>
    <dbReference type="NCBI Taxonomy" id="42192"/>
    <lineage>
        <taxon>Eukaryota</taxon>
        <taxon>Metazoa</taxon>
        <taxon>Spiralia</taxon>
        <taxon>Lophotrochozoa</taxon>
        <taxon>Mollusca</taxon>
        <taxon>Bivalvia</taxon>
        <taxon>Autobranchia</taxon>
        <taxon>Pteriomorphia</taxon>
        <taxon>Mytilida</taxon>
        <taxon>Mytiloidea</taxon>
        <taxon>Mytilidae</taxon>
        <taxon>Mytilinae</taxon>
        <taxon>Mytilus</taxon>
    </lineage>
</organism>
<dbReference type="InterPro" id="IPR037272">
    <property type="entry name" value="SNS_sf"/>
</dbReference>
<evidence type="ECO:0000256" key="6">
    <source>
        <dbReference type="PIRSR" id="PIRSR600175-1"/>
    </source>
</evidence>